<dbReference type="InterPro" id="IPR007253">
    <property type="entry name" value="Cell_wall-bd_2"/>
</dbReference>
<dbReference type="RefSeq" id="WP_075364884.1">
    <property type="nucleotide sequence ID" value="NZ_MLBF01000014.1"/>
</dbReference>
<dbReference type="EMBL" id="MLBF01000014">
    <property type="protein sequence ID" value="OLN31750.1"/>
    <property type="molecule type" value="Genomic_DNA"/>
</dbReference>
<feature type="chain" id="PRO_5013385234" evidence="1">
    <location>
        <begin position="28"/>
        <end position="1162"/>
    </location>
</feature>
<name>A0A1Q8QWR2_9FIRM</name>
<dbReference type="InterPro" id="IPR051922">
    <property type="entry name" value="Bact_Sporulation_Assoc"/>
</dbReference>
<dbReference type="OrthoDB" id="3268939at2"/>
<evidence type="ECO:0000313" key="2">
    <source>
        <dbReference type="EMBL" id="OLN31750.1"/>
    </source>
</evidence>
<sequence>MKKTKKALASLAIAGMTLSMLPFNAFAASTVPTRLAGGTAAQTAVAIAEQTGWTGTAILASSASYGMVDALTSGPLATFLKAPILLQEPGAVLNADTKAELTKLNVKKVYVTSGTSVISQAVLDQMTGMGITVESLGGADRFETSVNIAKKMVALGAPVSKVAVAYGWLNQDALSIAAIASASNSPILLTEKNAVPASVQAFLAANTSVTASDVIGGTGVISDAVKAALPNATRHAGNTAYDTNNQVIQDFNSSLTYGNVFVASGVTGIDALAGAPLAAASKSAIVLTDGTVPAAATFVHSKLAADSVVTALGGSAVVPETVRTGVVTGVVTPPTGALSVTSVSAVSAASFKVVFNQACVDTTKVTFTVKRSTTPVTVTATWNAAKTEATVTSASNLPEGSYTVAVKNDTTDLGTSTVAISQQKIAKINITSTKLAVVNVAATASTTASSIGYATYTVLDQYGNDITTSSLANNVTFQTGAGDVTKSKGVLKVTPTGTVSLIQLGNIVITGYDNTSGVSTSATLSVSTALGTLTDMQLTTLTNADNKVLTGGDTSSVFYLGYTATDISGNTTQDYNLVKGGMILDSNDGLSVSASNYVTARVIQDPNDSSKAAIEVKVIAGSDMNMDVPVTITAMTFTGKTSTFNVTLKKPSAADAFTLMAPSYDIAVNETKEIPFVAYDQNGVQLTKYSDLATGSNAVTLSGADFVENVDGTAKVMVTAPSSKGPRIITAMTKSGKFSSLTLNIQDVAKADSLTLDSSVLLSAMQHGATQKVDFGYRYGGFTVKDQYGRVYDMVGKADSAVGHYRVIATTAATTAIALSGQDDDYGKTQLAGAANAVAYGGKAIVINATGSAITGDTGTVVFSLVDTNTATNGGHAGTTADPYTVIDSKSVTFSVVKDTDIKSYTMDTVTNPIYANGPTSGTVNVRQDAYAANPTIYGTTSGGSKVVMGAGRVIGAYVDSTDFAIEGPISTTTPAAFDGVSVYAKPLANNVTSSSTNLTVTFYGADNKVHSLTTPIKSSTATPVDKTLVAAVGTFKAGVSVNGTGDVVTINTVTAGTDYLGIGASLARVNEAGTDANRTVVYFMAVDSYGTKADQLAQIVVVSDEITTAAGVDVRPGSFAVNQYGTVTSGVTATTGQNEVITLSGITTNGLVKTIKVIVEK</sequence>
<organism evidence="2 3">
    <name type="scientific">Desulfosporosinus metallidurans</name>
    <dbReference type="NCBI Taxonomy" id="1888891"/>
    <lineage>
        <taxon>Bacteria</taxon>
        <taxon>Bacillati</taxon>
        <taxon>Bacillota</taxon>
        <taxon>Clostridia</taxon>
        <taxon>Eubacteriales</taxon>
        <taxon>Desulfitobacteriaceae</taxon>
        <taxon>Desulfosporosinus</taxon>
    </lineage>
</organism>
<evidence type="ECO:0000313" key="3">
    <source>
        <dbReference type="Proteomes" id="UP000186102"/>
    </source>
</evidence>
<dbReference type="Pfam" id="PF04122">
    <property type="entry name" value="CW_binding_2"/>
    <property type="match status" value="3"/>
</dbReference>
<dbReference type="PANTHER" id="PTHR30032">
    <property type="entry name" value="N-ACETYLMURAMOYL-L-ALANINE AMIDASE-RELATED"/>
    <property type="match status" value="1"/>
</dbReference>
<dbReference type="Proteomes" id="UP000186102">
    <property type="component" value="Unassembled WGS sequence"/>
</dbReference>
<comment type="caution">
    <text evidence="2">The sequence shown here is derived from an EMBL/GenBank/DDBJ whole genome shotgun (WGS) entry which is preliminary data.</text>
</comment>
<feature type="signal peptide" evidence="1">
    <location>
        <begin position="1"/>
        <end position="27"/>
    </location>
</feature>
<dbReference type="PANTHER" id="PTHR30032:SF8">
    <property type="entry name" value="GERMINATION-SPECIFIC N-ACETYLMURAMOYL-L-ALANINE AMIDASE"/>
    <property type="match status" value="1"/>
</dbReference>
<dbReference type="Gene3D" id="3.40.50.12090">
    <property type="match status" value="1"/>
</dbReference>
<reference evidence="2 3" key="1">
    <citation type="submission" date="2016-09" db="EMBL/GenBank/DDBJ databases">
        <title>Complete genome of Desulfosporosinus sp. OL.</title>
        <authorList>
            <person name="Mardanov A."/>
            <person name="Beletsky A."/>
            <person name="Panova A."/>
            <person name="Karnachuk O."/>
            <person name="Ravin N."/>
        </authorList>
    </citation>
    <scope>NUCLEOTIDE SEQUENCE [LARGE SCALE GENOMIC DNA]</scope>
    <source>
        <strain evidence="2 3">OL</strain>
    </source>
</reference>
<gene>
    <name evidence="2" type="ORF">DSOL_2246</name>
</gene>
<dbReference type="AlphaFoldDB" id="A0A1Q8QWR2"/>
<protein>
    <submittedName>
        <fullName evidence="2">N-acetylmuramoyl-L-alanine amidase</fullName>
    </submittedName>
</protein>
<evidence type="ECO:0000256" key="1">
    <source>
        <dbReference type="SAM" id="SignalP"/>
    </source>
</evidence>
<keyword evidence="1" id="KW-0732">Signal</keyword>
<proteinExistence type="predicted"/>
<keyword evidence="3" id="KW-1185">Reference proteome</keyword>
<accession>A0A1Q8QWR2</accession>
<dbReference type="STRING" id="1888891.DSOL_2246"/>